<keyword evidence="2" id="KW-1185">Reference proteome</keyword>
<evidence type="ECO:0000313" key="1">
    <source>
        <dbReference type="EMBL" id="KAK4004198.1"/>
    </source>
</evidence>
<proteinExistence type="predicted"/>
<dbReference type="Proteomes" id="UP001234178">
    <property type="component" value="Unassembled WGS sequence"/>
</dbReference>
<reference evidence="1 2" key="1">
    <citation type="journal article" date="2023" name="Nucleic Acids Res.">
        <title>The hologenome of Daphnia magna reveals possible DNA methylation and microbiome-mediated evolution of the host genome.</title>
        <authorList>
            <person name="Chaturvedi A."/>
            <person name="Li X."/>
            <person name="Dhandapani V."/>
            <person name="Marshall H."/>
            <person name="Kissane S."/>
            <person name="Cuenca-Cambronero M."/>
            <person name="Asole G."/>
            <person name="Calvet F."/>
            <person name="Ruiz-Romero M."/>
            <person name="Marangio P."/>
            <person name="Guigo R."/>
            <person name="Rago D."/>
            <person name="Mirbahai L."/>
            <person name="Eastwood N."/>
            <person name="Colbourne J.K."/>
            <person name="Zhou J."/>
            <person name="Mallon E."/>
            <person name="Orsini L."/>
        </authorList>
    </citation>
    <scope>NUCLEOTIDE SEQUENCE [LARGE SCALE GENOMIC DNA]</scope>
    <source>
        <strain evidence="1">LRV0_1</strain>
    </source>
</reference>
<name>A0ABQ9YU67_9CRUS</name>
<dbReference type="EMBL" id="JAOYFB010000001">
    <property type="protein sequence ID" value="KAK4004198.1"/>
    <property type="molecule type" value="Genomic_DNA"/>
</dbReference>
<accession>A0ABQ9YU67</accession>
<organism evidence="1 2">
    <name type="scientific">Daphnia magna</name>
    <dbReference type="NCBI Taxonomy" id="35525"/>
    <lineage>
        <taxon>Eukaryota</taxon>
        <taxon>Metazoa</taxon>
        <taxon>Ecdysozoa</taxon>
        <taxon>Arthropoda</taxon>
        <taxon>Crustacea</taxon>
        <taxon>Branchiopoda</taxon>
        <taxon>Diplostraca</taxon>
        <taxon>Cladocera</taxon>
        <taxon>Anomopoda</taxon>
        <taxon>Daphniidae</taxon>
        <taxon>Daphnia</taxon>
    </lineage>
</organism>
<evidence type="ECO:0000313" key="2">
    <source>
        <dbReference type="Proteomes" id="UP001234178"/>
    </source>
</evidence>
<sequence>MRKSHLCPSWSAAAAASYGEANFFIEWFVVHPLVADEFLAAKKLTRARDLTDRRGLTPLGFDKIVVCHLIAYVRKN</sequence>
<protein>
    <submittedName>
        <fullName evidence="1">Uncharacterized protein</fullName>
    </submittedName>
</protein>
<comment type="caution">
    <text evidence="1">The sequence shown here is derived from an EMBL/GenBank/DDBJ whole genome shotgun (WGS) entry which is preliminary data.</text>
</comment>
<gene>
    <name evidence="1" type="ORF">OUZ56_005940</name>
</gene>